<dbReference type="InterPro" id="IPR006740">
    <property type="entry name" value="DUF604"/>
</dbReference>
<evidence type="ECO:0000256" key="1">
    <source>
        <dbReference type="SAM" id="MobiDB-lite"/>
    </source>
</evidence>
<keyword evidence="3" id="KW-1185">Reference proteome</keyword>
<evidence type="ECO:0000313" key="2">
    <source>
        <dbReference type="EMBL" id="KPV76019.1"/>
    </source>
</evidence>
<proteinExistence type="predicted"/>
<reference evidence="2 3" key="1">
    <citation type="journal article" date="2015" name="Front. Microbiol.">
        <title>Genome sequence of the plant growth promoting endophytic yeast Rhodotorula graminis WP1.</title>
        <authorList>
            <person name="Firrincieli A."/>
            <person name="Otillar R."/>
            <person name="Salamov A."/>
            <person name="Schmutz J."/>
            <person name="Khan Z."/>
            <person name="Redman R.S."/>
            <person name="Fleck N.D."/>
            <person name="Lindquist E."/>
            <person name="Grigoriev I.V."/>
            <person name="Doty S.L."/>
        </authorList>
    </citation>
    <scope>NUCLEOTIDE SEQUENCE [LARGE SCALE GENOMIC DNA]</scope>
    <source>
        <strain evidence="2 3">WP1</strain>
    </source>
</reference>
<dbReference type="Gene3D" id="3.90.550.50">
    <property type="match status" value="1"/>
</dbReference>
<dbReference type="OrthoDB" id="2187549at2759"/>
<sequence>MFKNPPPNDRATRLHRHEQPLLPSLAGSFAKRSVTGPTRWTKLLVGVVGVYWVWSLSRGAVPREVARTVKSAVRGDSCEASGLVSPATPGEDQHRVVVRVRPIAADAPPHRNPDNTILSTPFHPTLSTQHHPLFDGVASSLPVALDHPKQCITPSVHSLPILPKSNPSSSLEPSSHAGARSPELFFSVCTTPERAVKYSPVWRHFMSAPDVDPAIASSSSRVKPAATTAPGCVVTDAQGEGDGKGLSLANAEFRRRGLSCTMRDSSRAGERYEMRVLGLIRDAWVESERRRWQDGAPLVEWYIFGDDDTWFSDSEMLREMLAGYDWREDFFLGAHSETVGNFQTFGKIGFGGAGLILSRSLVRKMQPHVDDCASRFAHMFGGDGIVSHCAAWVRGIPLEQLVEEIPALRQMDVRGDATGYLTAGSAPFLSLHHWAGWLDLIPGVDGIDAIKLLGQASSAVGGPNFLRRWLFDGGLVVFTVGHSITFHREALSPEDLSRIEWTWEAHEPRRPSRRGLREFDDKLTYYLSSVERLSPDVTLLRHTCAHPSVQAGLREIDVLWDVRKDEPSWRERWLPSWTSPAPSPRAGRATAHGRAKKHVRRDEQDLSANDAGEAEKEQEAQPKKRPVRFSA</sequence>
<name>A0A194S647_RHOGW</name>
<keyword evidence="2" id="KW-0808">Transferase</keyword>
<dbReference type="PANTHER" id="PTHR10811">
    <property type="entry name" value="FRINGE-RELATED"/>
    <property type="match status" value="1"/>
</dbReference>
<accession>A0A194S647</accession>
<evidence type="ECO:0000313" key="3">
    <source>
        <dbReference type="Proteomes" id="UP000053890"/>
    </source>
</evidence>
<dbReference type="GeneID" id="28977073"/>
<dbReference type="AlphaFoldDB" id="A0A194S647"/>
<dbReference type="OMA" id="FLSLHHW"/>
<dbReference type="STRING" id="578459.A0A194S647"/>
<gene>
    <name evidence="2" type="ORF">RHOBADRAFT_53019</name>
</gene>
<protein>
    <submittedName>
        <fullName evidence="2">Glycosyltransferase family 31 protein</fullName>
    </submittedName>
</protein>
<dbReference type="GO" id="GO:0016740">
    <property type="term" value="F:transferase activity"/>
    <property type="evidence" value="ECO:0007669"/>
    <property type="project" value="UniProtKB-KW"/>
</dbReference>
<dbReference type="Pfam" id="PF04646">
    <property type="entry name" value="DUF604"/>
    <property type="match status" value="1"/>
</dbReference>
<feature type="region of interest" description="Disordered" evidence="1">
    <location>
        <begin position="573"/>
        <end position="631"/>
    </location>
</feature>
<feature type="compositionally biased region" description="Basic and acidic residues" evidence="1">
    <location>
        <begin position="613"/>
        <end position="622"/>
    </location>
</feature>
<organism evidence="2 3">
    <name type="scientific">Rhodotorula graminis (strain WP1)</name>
    <dbReference type="NCBI Taxonomy" id="578459"/>
    <lineage>
        <taxon>Eukaryota</taxon>
        <taxon>Fungi</taxon>
        <taxon>Dikarya</taxon>
        <taxon>Basidiomycota</taxon>
        <taxon>Pucciniomycotina</taxon>
        <taxon>Microbotryomycetes</taxon>
        <taxon>Sporidiobolales</taxon>
        <taxon>Sporidiobolaceae</taxon>
        <taxon>Rhodotorula</taxon>
    </lineage>
</organism>
<dbReference type="Proteomes" id="UP000053890">
    <property type="component" value="Unassembled WGS sequence"/>
</dbReference>
<dbReference type="EMBL" id="KQ474077">
    <property type="protein sequence ID" value="KPV76019.1"/>
    <property type="molecule type" value="Genomic_DNA"/>
</dbReference>
<dbReference type="RefSeq" id="XP_018272068.1">
    <property type="nucleotide sequence ID" value="XM_018416625.1"/>
</dbReference>